<accession>A0A0C3FH17</accession>
<feature type="domain" description="C2" evidence="2">
    <location>
        <begin position="1"/>
        <end position="113"/>
    </location>
</feature>
<dbReference type="AlphaFoldDB" id="A0A0C3FH17"/>
<dbReference type="Pfam" id="PF00656">
    <property type="entry name" value="Peptidase_C14"/>
    <property type="match status" value="1"/>
</dbReference>
<gene>
    <name evidence="3" type="ORF">PILCRDRAFT_819239</name>
</gene>
<dbReference type="GO" id="GO:0005737">
    <property type="term" value="C:cytoplasm"/>
    <property type="evidence" value="ECO:0007669"/>
    <property type="project" value="TreeGrafter"/>
</dbReference>
<sequence length="779" mass="86180">MDDTHIALAPGFCQFELTVIDATGLCKTPIWSQSQGSYVTVAIGGKQIHETPIVDGRGDPEWKDTFQFVAKRDDELTISIYAIKSSNSKTLLGKVEGSLEKVDCTGDEMSREVSATQSGTPFTLKFRFKPRSRLFGLIIGIDKYQSSSNQSGGIHNLRGCKADAQSMIDLLSRKFHIRSSHFLCLADERATRNAIINGFQHHLIENNNIERGDAILVFYAGHGSRAAAPKGWNADEKKVETICPYDERTFDCDGKEIFGIPDRTFGGLLRKLCSFKGDNITVICDSCHSGGNTRMLGVAREVGGASPLPEELDKDIWSWGLPPAAESKVHIGFLDVTMSSHVLLAACRHNEVALENASTKSMVRGAFTHSLVNLLDEEKDLTRIAYSALIDRLPPLENQHPQCNGKNKARALFGGVANHPKLFKLSNHCGTYRTEAGDILGVVQGTPFAINAPGGITSLSSEIGILEADAVFPHWCTLRRRSTDMEFTIPPGARALMPPWRQAANVLKVFIEPPRDDVQCVEHVFSVVNSPKSADLVIRTRGDTLQYERFDSIMWKYARLLDDIPPEPNLSDVLKGVSHFNFHLSRGNIGQPLKQLIEVVLHPLTQSNPDQISEEAIYIPNGHTGMPLAVDRENVVFAASEANGDHDQFYGLSVTNNSGRHLFPYLVYFDPSDYSIQSWYHPPAETIAAPLPARRNDSRPSELKVGYGQADVDAFQFTLADGIPEDVGFLRLFVSTTYVDMSVLEQQSPFLVSRGGGMKKPPAMDIWDAWTYVFKTVRR</sequence>
<dbReference type="PROSITE" id="PS50004">
    <property type="entry name" value="C2"/>
    <property type="match status" value="1"/>
</dbReference>
<dbReference type="InterPro" id="IPR011600">
    <property type="entry name" value="Pept_C14_caspase"/>
</dbReference>
<dbReference type="Proteomes" id="UP000054166">
    <property type="component" value="Unassembled WGS sequence"/>
</dbReference>
<dbReference type="SMART" id="SM00239">
    <property type="entry name" value="C2"/>
    <property type="match status" value="1"/>
</dbReference>
<dbReference type="CDD" id="cd00030">
    <property type="entry name" value="C2"/>
    <property type="match status" value="1"/>
</dbReference>
<reference evidence="3 4" key="1">
    <citation type="submission" date="2014-04" db="EMBL/GenBank/DDBJ databases">
        <authorList>
            <consortium name="DOE Joint Genome Institute"/>
            <person name="Kuo A."/>
            <person name="Tarkka M."/>
            <person name="Buscot F."/>
            <person name="Kohler A."/>
            <person name="Nagy L.G."/>
            <person name="Floudas D."/>
            <person name="Copeland A."/>
            <person name="Barry K.W."/>
            <person name="Cichocki N."/>
            <person name="Veneault-Fourrey C."/>
            <person name="LaButti K."/>
            <person name="Lindquist E.A."/>
            <person name="Lipzen A."/>
            <person name="Lundell T."/>
            <person name="Morin E."/>
            <person name="Murat C."/>
            <person name="Sun H."/>
            <person name="Tunlid A."/>
            <person name="Henrissat B."/>
            <person name="Grigoriev I.V."/>
            <person name="Hibbett D.S."/>
            <person name="Martin F."/>
            <person name="Nordberg H.P."/>
            <person name="Cantor M.N."/>
            <person name="Hua S.X."/>
        </authorList>
    </citation>
    <scope>NUCLEOTIDE SEQUENCE [LARGE SCALE GENOMIC DNA]</scope>
    <source>
        <strain evidence="3 4">F 1598</strain>
    </source>
</reference>
<comment type="similarity">
    <text evidence="1">Belongs to the peptidase C14B family.</text>
</comment>
<organism evidence="3 4">
    <name type="scientific">Piloderma croceum (strain F 1598)</name>
    <dbReference type="NCBI Taxonomy" id="765440"/>
    <lineage>
        <taxon>Eukaryota</taxon>
        <taxon>Fungi</taxon>
        <taxon>Dikarya</taxon>
        <taxon>Basidiomycota</taxon>
        <taxon>Agaricomycotina</taxon>
        <taxon>Agaricomycetes</taxon>
        <taxon>Agaricomycetidae</taxon>
        <taxon>Atheliales</taxon>
        <taxon>Atheliaceae</taxon>
        <taxon>Piloderma</taxon>
    </lineage>
</organism>
<name>A0A0C3FH17_PILCF</name>
<dbReference type="InParanoid" id="A0A0C3FH17"/>
<reference evidence="4" key="2">
    <citation type="submission" date="2015-01" db="EMBL/GenBank/DDBJ databases">
        <title>Evolutionary Origins and Diversification of the Mycorrhizal Mutualists.</title>
        <authorList>
            <consortium name="DOE Joint Genome Institute"/>
            <consortium name="Mycorrhizal Genomics Consortium"/>
            <person name="Kohler A."/>
            <person name="Kuo A."/>
            <person name="Nagy L.G."/>
            <person name="Floudas D."/>
            <person name="Copeland A."/>
            <person name="Barry K.W."/>
            <person name="Cichocki N."/>
            <person name="Veneault-Fourrey C."/>
            <person name="LaButti K."/>
            <person name="Lindquist E.A."/>
            <person name="Lipzen A."/>
            <person name="Lundell T."/>
            <person name="Morin E."/>
            <person name="Murat C."/>
            <person name="Riley R."/>
            <person name="Ohm R."/>
            <person name="Sun H."/>
            <person name="Tunlid A."/>
            <person name="Henrissat B."/>
            <person name="Grigoriev I.V."/>
            <person name="Hibbett D.S."/>
            <person name="Martin F."/>
        </authorList>
    </citation>
    <scope>NUCLEOTIDE SEQUENCE [LARGE SCALE GENOMIC DNA]</scope>
    <source>
        <strain evidence="4">F 1598</strain>
    </source>
</reference>
<proteinExistence type="inferred from homology"/>
<evidence type="ECO:0000313" key="3">
    <source>
        <dbReference type="EMBL" id="KIM83605.1"/>
    </source>
</evidence>
<dbReference type="InterPro" id="IPR035892">
    <property type="entry name" value="C2_domain_sf"/>
</dbReference>
<dbReference type="GO" id="GO:0004197">
    <property type="term" value="F:cysteine-type endopeptidase activity"/>
    <property type="evidence" value="ECO:0007669"/>
    <property type="project" value="InterPro"/>
</dbReference>
<protein>
    <recommendedName>
        <fullName evidence="2">C2 domain-containing protein</fullName>
    </recommendedName>
</protein>
<dbReference type="PANTHER" id="PTHR48104">
    <property type="entry name" value="METACASPASE-4"/>
    <property type="match status" value="1"/>
</dbReference>
<dbReference type="SUPFAM" id="SSF49562">
    <property type="entry name" value="C2 domain (Calcium/lipid-binding domain, CaLB)"/>
    <property type="match status" value="1"/>
</dbReference>
<dbReference type="Gene3D" id="3.40.50.1460">
    <property type="match status" value="1"/>
</dbReference>
<evidence type="ECO:0000256" key="1">
    <source>
        <dbReference type="ARBA" id="ARBA00009005"/>
    </source>
</evidence>
<dbReference type="PANTHER" id="PTHR48104:SF30">
    <property type="entry name" value="METACASPASE-1"/>
    <property type="match status" value="1"/>
</dbReference>
<dbReference type="HOGENOM" id="CLU_011935_0_0_1"/>
<evidence type="ECO:0000313" key="4">
    <source>
        <dbReference type="Proteomes" id="UP000054166"/>
    </source>
</evidence>
<dbReference type="Gene3D" id="2.60.40.150">
    <property type="entry name" value="C2 domain"/>
    <property type="match status" value="1"/>
</dbReference>
<dbReference type="InterPro" id="IPR000008">
    <property type="entry name" value="C2_dom"/>
</dbReference>
<dbReference type="InterPro" id="IPR050452">
    <property type="entry name" value="Metacaspase"/>
</dbReference>
<dbReference type="EMBL" id="KN832990">
    <property type="protein sequence ID" value="KIM83605.1"/>
    <property type="molecule type" value="Genomic_DNA"/>
</dbReference>
<dbReference type="OrthoDB" id="1029639at2759"/>
<dbReference type="Pfam" id="PF00168">
    <property type="entry name" value="C2"/>
    <property type="match status" value="1"/>
</dbReference>
<evidence type="ECO:0000259" key="2">
    <source>
        <dbReference type="PROSITE" id="PS50004"/>
    </source>
</evidence>
<keyword evidence="4" id="KW-1185">Reference proteome</keyword>
<dbReference type="GO" id="GO:0006508">
    <property type="term" value="P:proteolysis"/>
    <property type="evidence" value="ECO:0007669"/>
    <property type="project" value="InterPro"/>
</dbReference>